<accession>A0A4Y2VM09</accession>
<evidence type="ECO:0000256" key="1">
    <source>
        <dbReference type="SAM" id="MobiDB-lite"/>
    </source>
</evidence>
<proteinExistence type="predicted"/>
<sequence length="102" mass="11469">MLVEELAIIGLDTYRSQRDTKPRDYQGAHQFRNGEFGMPTTPEVVYPSPTSSQDFQSADHSFLHFQDIESAPIIPFSPFMDLFTPSGVDEVVETPPIFPFTG</sequence>
<keyword evidence="3" id="KW-1185">Reference proteome</keyword>
<reference evidence="2 3" key="1">
    <citation type="journal article" date="2019" name="Sci. Rep.">
        <title>Orb-weaving spider Araneus ventricosus genome elucidates the spidroin gene catalogue.</title>
        <authorList>
            <person name="Kono N."/>
            <person name="Nakamura H."/>
            <person name="Ohtoshi R."/>
            <person name="Moran D.A.P."/>
            <person name="Shinohara A."/>
            <person name="Yoshida Y."/>
            <person name="Fujiwara M."/>
            <person name="Mori M."/>
            <person name="Tomita M."/>
            <person name="Arakawa K."/>
        </authorList>
    </citation>
    <scope>NUCLEOTIDE SEQUENCE [LARGE SCALE GENOMIC DNA]</scope>
</reference>
<gene>
    <name evidence="2" type="ORF">AVEN_40911_1</name>
</gene>
<name>A0A4Y2VM09_ARAVE</name>
<dbReference type="EMBL" id="BGPR01048645">
    <property type="protein sequence ID" value="GBO25671.1"/>
    <property type="molecule type" value="Genomic_DNA"/>
</dbReference>
<evidence type="ECO:0000313" key="3">
    <source>
        <dbReference type="Proteomes" id="UP000499080"/>
    </source>
</evidence>
<dbReference type="AlphaFoldDB" id="A0A4Y2VM09"/>
<feature type="region of interest" description="Disordered" evidence="1">
    <location>
        <begin position="18"/>
        <end position="41"/>
    </location>
</feature>
<comment type="caution">
    <text evidence="2">The sequence shown here is derived from an EMBL/GenBank/DDBJ whole genome shotgun (WGS) entry which is preliminary data.</text>
</comment>
<organism evidence="2 3">
    <name type="scientific">Araneus ventricosus</name>
    <name type="common">Orbweaver spider</name>
    <name type="synonym">Epeira ventricosa</name>
    <dbReference type="NCBI Taxonomy" id="182803"/>
    <lineage>
        <taxon>Eukaryota</taxon>
        <taxon>Metazoa</taxon>
        <taxon>Ecdysozoa</taxon>
        <taxon>Arthropoda</taxon>
        <taxon>Chelicerata</taxon>
        <taxon>Arachnida</taxon>
        <taxon>Araneae</taxon>
        <taxon>Araneomorphae</taxon>
        <taxon>Entelegynae</taxon>
        <taxon>Araneoidea</taxon>
        <taxon>Araneidae</taxon>
        <taxon>Araneus</taxon>
    </lineage>
</organism>
<evidence type="ECO:0000313" key="2">
    <source>
        <dbReference type="EMBL" id="GBO25671.1"/>
    </source>
</evidence>
<dbReference type="Proteomes" id="UP000499080">
    <property type="component" value="Unassembled WGS sequence"/>
</dbReference>
<protein>
    <submittedName>
        <fullName evidence="2">Uncharacterized protein</fullName>
    </submittedName>
</protein>